<organism evidence="2 3">
    <name type="scientific">Flavobacterium columnare</name>
    <dbReference type="NCBI Taxonomy" id="996"/>
    <lineage>
        <taxon>Bacteria</taxon>
        <taxon>Pseudomonadati</taxon>
        <taxon>Bacteroidota</taxon>
        <taxon>Flavobacteriia</taxon>
        <taxon>Flavobacteriales</taxon>
        <taxon>Flavobacteriaceae</taxon>
        <taxon>Flavobacterium</taxon>
    </lineage>
</organism>
<reference evidence="2 3" key="1">
    <citation type="submission" date="2018-02" db="EMBL/GenBank/DDBJ databases">
        <authorList>
            <person name="Cohen D.B."/>
            <person name="Kent A.D."/>
        </authorList>
    </citation>
    <scope>NUCLEOTIDE SEQUENCE [LARGE SCALE GENOMIC DNA]</scope>
    <source>
        <strain evidence="2">CIP109753</strain>
    </source>
</reference>
<accession>A0A2N9PB72</accession>
<proteinExistence type="predicted"/>
<dbReference type="Gene3D" id="3.40.50.300">
    <property type="entry name" value="P-loop containing nucleotide triphosphate hydrolases"/>
    <property type="match status" value="1"/>
</dbReference>
<dbReference type="GO" id="GO:0005524">
    <property type="term" value="F:ATP binding"/>
    <property type="evidence" value="ECO:0007669"/>
    <property type="project" value="InterPro"/>
</dbReference>
<dbReference type="GO" id="GO:0006508">
    <property type="term" value="P:proteolysis"/>
    <property type="evidence" value="ECO:0007669"/>
    <property type="project" value="UniProtKB-KW"/>
</dbReference>
<dbReference type="Proteomes" id="UP000238180">
    <property type="component" value="Unassembled WGS sequence"/>
</dbReference>
<dbReference type="InterPro" id="IPR027417">
    <property type="entry name" value="P-loop_NTPase"/>
</dbReference>
<dbReference type="RefSeq" id="WP_105196240.1">
    <property type="nucleotide sequence ID" value="NZ_OLKH01000091.1"/>
</dbReference>
<dbReference type="EMBL" id="OLKH01000091">
    <property type="protein sequence ID" value="SPE77585.1"/>
    <property type="molecule type" value="Genomic_DNA"/>
</dbReference>
<dbReference type="SUPFAM" id="SSF52540">
    <property type="entry name" value="P-loop containing nucleoside triphosphate hydrolases"/>
    <property type="match status" value="1"/>
</dbReference>
<keyword evidence="2" id="KW-0482">Metalloprotease</keyword>
<protein>
    <submittedName>
        <fullName evidence="2">ATP-dependent zinc metalloprotease FtsH</fullName>
        <ecNumber evidence="2">3.4.24.-</ecNumber>
    </submittedName>
</protein>
<evidence type="ECO:0000313" key="2">
    <source>
        <dbReference type="EMBL" id="SPE77585.1"/>
    </source>
</evidence>
<dbReference type="AlphaFoldDB" id="A0A2N9PB72"/>
<dbReference type="InterPro" id="IPR003959">
    <property type="entry name" value="ATPase_AAA_core"/>
</dbReference>
<dbReference type="PANTHER" id="PTHR23077">
    <property type="entry name" value="AAA-FAMILY ATPASE"/>
    <property type="match status" value="1"/>
</dbReference>
<evidence type="ECO:0000259" key="1">
    <source>
        <dbReference type="SMART" id="SM00382"/>
    </source>
</evidence>
<sequence length="336" mass="38098">MNQTLLTRLFKSIEGNKDEPLVRIAYTIIDDERKKGHTKLADRLDTILEGNLARVIEPQKSLALKLTKNNDDVFSIPADRRYKLPLATHIESDFLRHNMVLAPVVEEKILRIEKEYIARERLAHHGLKPRQKILLYGSSGCGKSMTAERIAWDLGLPFYKVRFDTIISSYLGESASNLNKLFESLEKYPCVLLLDEFDIIGKQRDLKSNDVGEIHRIVNIVLGLLEEYSGQGILIATTNLEGSLDKALFRRFDEIIELPKPNETEIVDLLKKTFSALNLNKKIKLEKYAKAVLGLSYALVVKIANDAAKKSIINSHNEISAEDLDKAIEENLAFNK</sequence>
<dbReference type="EC" id="3.4.24.-" evidence="2"/>
<dbReference type="GO" id="GO:0008237">
    <property type="term" value="F:metallopeptidase activity"/>
    <property type="evidence" value="ECO:0007669"/>
    <property type="project" value="UniProtKB-KW"/>
</dbReference>
<keyword evidence="2" id="KW-0378">Hydrolase</keyword>
<name>A0A2N9PB72_9FLAO</name>
<dbReference type="SMART" id="SM00382">
    <property type="entry name" value="AAA"/>
    <property type="match status" value="1"/>
</dbReference>
<dbReference type="CDD" id="cd19481">
    <property type="entry name" value="RecA-like_protease"/>
    <property type="match status" value="1"/>
</dbReference>
<dbReference type="PANTHER" id="PTHR23077:SF198">
    <property type="entry name" value="ATP-DEPENDENT ZINC METALLOPROTEASE FTSH"/>
    <property type="match status" value="1"/>
</dbReference>
<dbReference type="Pfam" id="PF00004">
    <property type="entry name" value="AAA"/>
    <property type="match status" value="1"/>
</dbReference>
<dbReference type="GO" id="GO:0016887">
    <property type="term" value="F:ATP hydrolysis activity"/>
    <property type="evidence" value="ECO:0007669"/>
    <property type="project" value="InterPro"/>
</dbReference>
<keyword evidence="2" id="KW-0645">Protease</keyword>
<feature type="domain" description="AAA+ ATPase" evidence="1">
    <location>
        <begin position="129"/>
        <end position="262"/>
    </location>
</feature>
<evidence type="ECO:0000313" key="3">
    <source>
        <dbReference type="Proteomes" id="UP000238180"/>
    </source>
</evidence>
<gene>
    <name evidence="2" type="primary">ftsH_1</name>
    <name evidence="2" type="ORF">FLACOL_01581</name>
</gene>
<dbReference type="InterPro" id="IPR050168">
    <property type="entry name" value="AAA_ATPase_domain"/>
</dbReference>
<dbReference type="InterPro" id="IPR003593">
    <property type="entry name" value="AAA+_ATPase"/>
</dbReference>